<dbReference type="RefSeq" id="WP_119882572.1">
    <property type="nucleotide sequence ID" value="NZ_CP032418.1"/>
</dbReference>
<feature type="domain" description="Response regulatory" evidence="4">
    <location>
        <begin position="150"/>
        <end position="273"/>
    </location>
</feature>
<evidence type="ECO:0000256" key="2">
    <source>
        <dbReference type="ARBA" id="ARBA00023012"/>
    </source>
</evidence>
<dbReference type="InterPro" id="IPR011006">
    <property type="entry name" value="CheY-like_superfamily"/>
</dbReference>
<evidence type="ECO:0000259" key="4">
    <source>
        <dbReference type="PROSITE" id="PS50110"/>
    </source>
</evidence>
<dbReference type="InterPro" id="IPR050595">
    <property type="entry name" value="Bact_response_regulator"/>
</dbReference>
<dbReference type="GO" id="GO:0000160">
    <property type="term" value="P:phosphorelay signal transduction system"/>
    <property type="evidence" value="ECO:0007669"/>
    <property type="project" value="UniProtKB-KW"/>
</dbReference>
<dbReference type="InterPro" id="IPR001789">
    <property type="entry name" value="Sig_transdc_resp-reg_receiver"/>
</dbReference>
<dbReference type="Proteomes" id="UP000265725">
    <property type="component" value="Chromosome"/>
</dbReference>
<dbReference type="PANTHER" id="PTHR44591">
    <property type="entry name" value="STRESS RESPONSE REGULATOR PROTEIN 1"/>
    <property type="match status" value="1"/>
</dbReference>
<sequence>METTIWNTRGAEQLFNVLQGTLVRLRMPITLARLVMKKDGQSKEAFLKLNETLRQEDILFREENESDGWLLMPSSGERELAGLCDRFKKMMSHTESVFQRCVFLEVHNGAFELRPLLEELRKVDIETEMAPNFLQRIDGPWSEFTKQIVKVSIIEDDELIREVISRSLSSMEVPRFEMVIQEFSDGLSFEQSDWHLSADPHIVILDDVLPKKNEIEIVHYLRNRPNNRKFHLYLLTSRGSEEHTVNAYRLGVDEVIQKPFNLRLFEALLSRTIERL</sequence>
<name>A0A385YT19_9BACL</name>
<reference evidence="6" key="1">
    <citation type="submission" date="2018-09" db="EMBL/GenBank/DDBJ databases">
        <authorList>
            <person name="Zhu H."/>
        </authorList>
    </citation>
    <scope>NUCLEOTIDE SEQUENCE [LARGE SCALE GENOMIC DNA]</scope>
    <source>
        <strain evidence="6">K2R23-3</strain>
    </source>
</reference>
<dbReference type="SMART" id="SM00448">
    <property type="entry name" value="REC"/>
    <property type="match status" value="1"/>
</dbReference>
<evidence type="ECO:0000313" key="6">
    <source>
        <dbReference type="Proteomes" id="UP000265725"/>
    </source>
</evidence>
<keyword evidence="2" id="KW-0902">Two-component regulatory system</keyword>
<keyword evidence="6" id="KW-1185">Reference proteome</keyword>
<evidence type="ECO:0000256" key="1">
    <source>
        <dbReference type="ARBA" id="ARBA00022553"/>
    </source>
</evidence>
<dbReference type="Pfam" id="PF00072">
    <property type="entry name" value="Response_reg"/>
    <property type="match status" value="1"/>
</dbReference>
<feature type="modified residue" description="4-aspartylphosphate" evidence="3">
    <location>
        <position position="206"/>
    </location>
</feature>
<gene>
    <name evidence="5" type="ORF">D3873_02680</name>
</gene>
<organism evidence="5 6">
    <name type="scientific">Paenisporosarcina cavernae</name>
    <dbReference type="NCBI Taxonomy" id="2320858"/>
    <lineage>
        <taxon>Bacteria</taxon>
        <taxon>Bacillati</taxon>
        <taxon>Bacillota</taxon>
        <taxon>Bacilli</taxon>
        <taxon>Bacillales</taxon>
        <taxon>Caryophanaceae</taxon>
        <taxon>Paenisporosarcina</taxon>
    </lineage>
</organism>
<dbReference type="OrthoDB" id="9759607at2"/>
<dbReference type="PROSITE" id="PS50110">
    <property type="entry name" value="RESPONSE_REGULATORY"/>
    <property type="match status" value="1"/>
</dbReference>
<protein>
    <submittedName>
        <fullName evidence="5">Response regulator</fullName>
    </submittedName>
</protein>
<dbReference type="PANTHER" id="PTHR44591:SF14">
    <property type="entry name" value="PROTEIN PILG"/>
    <property type="match status" value="1"/>
</dbReference>
<dbReference type="CDD" id="cd00156">
    <property type="entry name" value="REC"/>
    <property type="match status" value="1"/>
</dbReference>
<evidence type="ECO:0000256" key="3">
    <source>
        <dbReference type="PROSITE-ProRule" id="PRU00169"/>
    </source>
</evidence>
<keyword evidence="1 3" id="KW-0597">Phosphoprotein</keyword>
<dbReference type="AlphaFoldDB" id="A0A385YT19"/>
<dbReference type="EMBL" id="CP032418">
    <property type="protein sequence ID" value="AYC28828.1"/>
    <property type="molecule type" value="Genomic_DNA"/>
</dbReference>
<accession>A0A385YT19</accession>
<dbReference type="SUPFAM" id="SSF52172">
    <property type="entry name" value="CheY-like"/>
    <property type="match status" value="1"/>
</dbReference>
<dbReference type="Gene3D" id="3.40.50.2300">
    <property type="match status" value="1"/>
</dbReference>
<proteinExistence type="predicted"/>
<dbReference type="KEGG" id="paek:D3873_02680"/>
<evidence type="ECO:0000313" key="5">
    <source>
        <dbReference type="EMBL" id="AYC28828.1"/>
    </source>
</evidence>